<dbReference type="EMBL" id="CP059894">
    <property type="protein sequence ID" value="QNJ93898.1"/>
    <property type="molecule type" value="Genomic_DNA"/>
</dbReference>
<reference evidence="5 6" key="1">
    <citation type="submission" date="2020-07" db="EMBL/GenBank/DDBJ databases">
        <title>Draft genome sequence of four isobutane-metabolizing strains capable of cometabolically degrading diverse ether contaminants.</title>
        <authorList>
            <person name="Chen W."/>
            <person name="Faulkner N."/>
            <person name="Smith C."/>
            <person name="Hyman M."/>
        </authorList>
    </citation>
    <scope>NUCLEOTIDE SEQUENCE [LARGE SCALE GENOMIC DNA]</scope>
    <source>
        <strain evidence="5 6">2A</strain>
    </source>
</reference>
<dbReference type="AlphaFoldDB" id="A0A7G8PHT2"/>
<proteinExistence type="predicted"/>
<dbReference type="SUPFAM" id="SSF47413">
    <property type="entry name" value="lambda repressor-like DNA-binding domains"/>
    <property type="match status" value="1"/>
</dbReference>
<evidence type="ECO:0000256" key="1">
    <source>
        <dbReference type="ARBA" id="ARBA00023015"/>
    </source>
</evidence>
<accession>A0A7G8PHT2</accession>
<dbReference type="PANTHER" id="PTHR30146">
    <property type="entry name" value="LACI-RELATED TRANSCRIPTIONAL REPRESSOR"/>
    <property type="match status" value="1"/>
</dbReference>
<name>A0A7G8PHT2_9MYCO</name>
<dbReference type="Pfam" id="PF13377">
    <property type="entry name" value="Peripla_BP_3"/>
    <property type="match status" value="1"/>
</dbReference>
<feature type="domain" description="HTH lacI-type" evidence="4">
    <location>
        <begin position="14"/>
        <end position="68"/>
    </location>
</feature>
<dbReference type="SUPFAM" id="SSF53822">
    <property type="entry name" value="Periplasmic binding protein-like I"/>
    <property type="match status" value="1"/>
</dbReference>
<dbReference type="InterPro" id="IPR000843">
    <property type="entry name" value="HTH_LacI"/>
</dbReference>
<evidence type="ECO:0000259" key="4">
    <source>
        <dbReference type="PROSITE" id="PS50932"/>
    </source>
</evidence>
<dbReference type="CDD" id="cd06267">
    <property type="entry name" value="PBP1_LacI_sugar_binding-like"/>
    <property type="match status" value="1"/>
</dbReference>
<dbReference type="CDD" id="cd01392">
    <property type="entry name" value="HTH_LacI"/>
    <property type="match status" value="1"/>
</dbReference>
<dbReference type="InterPro" id="IPR028082">
    <property type="entry name" value="Peripla_BP_I"/>
</dbReference>
<dbReference type="PANTHER" id="PTHR30146:SF109">
    <property type="entry name" value="HTH-TYPE TRANSCRIPTIONAL REGULATOR GALS"/>
    <property type="match status" value="1"/>
</dbReference>
<dbReference type="SMART" id="SM00354">
    <property type="entry name" value="HTH_LACI"/>
    <property type="match status" value="1"/>
</dbReference>
<evidence type="ECO:0000313" key="6">
    <source>
        <dbReference type="Proteomes" id="UP000515498"/>
    </source>
</evidence>
<dbReference type="KEGG" id="mflu:HZU40_06220"/>
<keyword evidence="3" id="KW-0804">Transcription</keyword>
<evidence type="ECO:0000313" key="5">
    <source>
        <dbReference type="EMBL" id="QNJ93898.1"/>
    </source>
</evidence>
<dbReference type="Proteomes" id="UP000515498">
    <property type="component" value="Chromosome"/>
</dbReference>
<keyword evidence="1" id="KW-0805">Transcription regulation</keyword>
<keyword evidence="2 5" id="KW-0238">DNA-binding</keyword>
<dbReference type="RefSeq" id="WP_187097899.1">
    <property type="nucleotide sequence ID" value="NZ_CP059894.1"/>
</dbReference>
<dbReference type="Pfam" id="PF00356">
    <property type="entry name" value="LacI"/>
    <property type="match status" value="1"/>
</dbReference>
<dbReference type="PROSITE" id="PS50932">
    <property type="entry name" value="HTH_LACI_2"/>
    <property type="match status" value="1"/>
</dbReference>
<dbReference type="GO" id="GO:0003700">
    <property type="term" value="F:DNA-binding transcription factor activity"/>
    <property type="evidence" value="ECO:0007669"/>
    <property type="project" value="TreeGrafter"/>
</dbReference>
<dbReference type="GO" id="GO:0000976">
    <property type="term" value="F:transcription cis-regulatory region binding"/>
    <property type="evidence" value="ECO:0007669"/>
    <property type="project" value="TreeGrafter"/>
</dbReference>
<sequence>MISASGDGPNAKRVTLEDVAAQAGVSRALVSIVIRNAPGASAETRKRVLEAADALGYKPDMRARMLARGRSRHIGTVFGMIGLNFQFNTLLLDGLYVAAARHGYELILSAVTKSRDEIRAVETLQGFRPDAVIMVDPPNPAPVLAGKLPVVAIGWSVDDPAVDVVRTDDHMGMAQAVNYLAERGHRRIVHIDGGHGEVARARRAGYVAAMTAIGCQAQIRVISGGETQMEGYFAARALLDDPVLPTAVIAFNDEMAVAVVESLVHAGYRVPQDVSVIGWDNSALSKLPHTRLTTVAQDTEEMSRLAIERAVARIEGKPAEPREVVLRPELMIRATTGAARDE</sequence>
<organism evidence="5 6">
    <name type="scientific">Mycolicibacterium fluoranthenivorans</name>
    <dbReference type="NCBI Taxonomy" id="258505"/>
    <lineage>
        <taxon>Bacteria</taxon>
        <taxon>Bacillati</taxon>
        <taxon>Actinomycetota</taxon>
        <taxon>Actinomycetes</taxon>
        <taxon>Mycobacteriales</taxon>
        <taxon>Mycobacteriaceae</taxon>
        <taxon>Mycolicibacterium</taxon>
    </lineage>
</organism>
<dbReference type="Gene3D" id="1.10.260.40">
    <property type="entry name" value="lambda repressor-like DNA-binding domains"/>
    <property type="match status" value="1"/>
</dbReference>
<dbReference type="InterPro" id="IPR010982">
    <property type="entry name" value="Lambda_DNA-bd_dom_sf"/>
</dbReference>
<protein>
    <submittedName>
        <fullName evidence="5">LacI family DNA-binding transcriptional regulator</fullName>
    </submittedName>
</protein>
<evidence type="ECO:0000256" key="2">
    <source>
        <dbReference type="ARBA" id="ARBA00023125"/>
    </source>
</evidence>
<dbReference type="InterPro" id="IPR046335">
    <property type="entry name" value="LacI/GalR-like_sensor"/>
</dbReference>
<gene>
    <name evidence="5" type="ORF">HZU40_06220</name>
</gene>
<evidence type="ECO:0000256" key="3">
    <source>
        <dbReference type="ARBA" id="ARBA00023163"/>
    </source>
</evidence>
<dbReference type="Gene3D" id="3.40.50.2300">
    <property type="match status" value="2"/>
</dbReference>